<dbReference type="SMART" id="SM01117">
    <property type="entry name" value="Cyt-b5"/>
    <property type="match status" value="1"/>
</dbReference>
<dbReference type="Gene3D" id="3.10.120.10">
    <property type="entry name" value="Cytochrome b5-like heme/steroid binding domain"/>
    <property type="match status" value="1"/>
</dbReference>
<dbReference type="GO" id="GO:0005930">
    <property type="term" value="C:axoneme"/>
    <property type="evidence" value="ECO:0007669"/>
    <property type="project" value="UniProtKB-SubCell"/>
</dbReference>
<gene>
    <name evidence="12" type="primary">LOC115224849</name>
</gene>
<keyword evidence="11" id="KW-1185">Reference proteome</keyword>
<keyword evidence="6" id="KW-0206">Cytoskeleton</keyword>
<keyword evidence="5" id="KW-0408">Iron</keyword>
<comment type="similarity">
    <text evidence="8">Belongs to the cytochrome b5 family.</text>
</comment>
<dbReference type="InterPro" id="IPR052320">
    <property type="entry name" value="Cytochrome_b5_domain"/>
</dbReference>
<dbReference type="InterPro" id="IPR036400">
    <property type="entry name" value="Cyt_B5-like_heme/steroid_sf"/>
</dbReference>
<keyword evidence="7" id="KW-0966">Cell projection</keyword>
<organism evidence="11 12">
    <name type="scientific">Octopus sinensis</name>
    <name type="common">East Asian common octopus</name>
    <dbReference type="NCBI Taxonomy" id="2607531"/>
    <lineage>
        <taxon>Eukaryota</taxon>
        <taxon>Metazoa</taxon>
        <taxon>Spiralia</taxon>
        <taxon>Lophotrochozoa</taxon>
        <taxon>Mollusca</taxon>
        <taxon>Cephalopoda</taxon>
        <taxon>Coleoidea</taxon>
        <taxon>Octopodiformes</taxon>
        <taxon>Octopoda</taxon>
        <taxon>Incirrata</taxon>
        <taxon>Octopodidae</taxon>
        <taxon>Octopus</taxon>
    </lineage>
</organism>
<protein>
    <recommendedName>
        <fullName evidence="9">Cytochrome b5 domain-containing protein 1</fullName>
    </recommendedName>
</protein>
<evidence type="ECO:0000256" key="10">
    <source>
        <dbReference type="ARBA" id="ARBA00046139"/>
    </source>
</evidence>
<dbReference type="PANTHER" id="PTHR21281">
    <property type="entry name" value="CYTOCHROME B5 DOMAIN-CONTAINING PROTEIN 1"/>
    <property type="match status" value="1"/>
</dbReference>
<name>A0A6P7TIU1_9MOLL</name>
<sequence length="218" mass="25785">MVSLPKIRYFTRKEISHHNMPDDLWVSFMGRVYDLTDLCNREKGNVLLKPILDVGGTDISHWFDKVNRDVRRYVDPETHCLIPYCPNGRFLHIPPPYPDSSWANDFGCPWWKNENFQVGFLSQKTCRINIVNSLTSQEQIIEVCSEEQIQDILERYLPYNAHAASYTWKYQGKNLDMVKTLEENGIKDFDEEFYQLRMDDNTYLQTIHLYFNDDLTVA</sequence>
<dbReference type="AlphaFoldDB" id="A0A6P7TIU1"/>
<evidence type="ECO:0000256" key="2">
    <source>
        <dbReference type="ARBA" id="ARBA00022490"/>
    </source>
</evidence>
<proteinExistence type="inferred from homology"/>
<evidence type="ECO:0000313" key="12">
    <source>
        <dbReference type="RefSeq" id="XP_029651654.1"/>
    </source>
</evidence>
<keyword evidence="3" id="KW-0349">Heme</keyword>
<keyword evidence="4" id="KW-0479">Metal-binding</keyword>
<dbReference type="PROSITE" id="PS50255">
    <property type="entry name" value="CYTOCHROME_B5_2"/>
    <property type="match status" value="1"/>
</dbReference>
<dbReference type="RefSeq" id="XP_029651654.1">
    <property type="nucleotide sequence ID" value="XM_029795794.2"/>
</dbReference>
<comment type="function">
    <text evidence="10">Radial spoke stalk protein that binds heme under oxidizing conditions. Required for the coordinated beating of multiple cilia maybe by functioning in a redox signaling pathway.</text>
</comment>
<dbReference type="Proteomes" id="UP000515154">
    <property type="component" value="Linkage group LG26"/>
</dbReference>
<evidence type="ECO:0000256" key="8">
    <source>
        <dbReference type="ARBA" id="ARBA00038168"/>
    </source>
</evidence>
<keyword evidence="2" id="KW-0963">Cytoplasm</keyword>
<accession>A0A6P7TIU1</accession>
<evidence type="ECO:0000256" key="9">
    <source>
        <dbReference type="ARBA" id="ARBA00040649"/>
    </source>
</evidence>
<dbReference type="GO" id="GO:0046872">
    <property type="term" value="F:metal ion binding"/>
    <property type="evidence" value="ECO:0007669"/>
    <property type="project" value="UniProtKB-KW"/>
</dbReference>
<comment type="subcellular location">
    <subcellularLocation>
        <location evidence="1">Cytoplasm</location>
        <location evidence="1">Cytoskeleton</location>
        <location evidence="1">Cilium axoneme</location>
    </subcellularLocation>
</comment>
<dbReference type="PANTHER" id="PTHR21281:SF0">
    <property type="entry name" value="CYTOCHROME B5 DOMAIN-CONTAINING PROTEIN 1"/>
    <property type="match status" value="1"/>
</dbReference>
<evidence type="ECO:0000256" key="7">
    <source>
        <dbReference type="ARBA" id="ARBA00023273"/>
    </source>
</evidence>
<evidence type="ECO:0000256" key="5">
    <source>
        <dbReference type="ARBA" id="ARBA00023004"/>
    </source>
</evidence>
<dbReference type="KEGG" id="osn:115224849"/>
<evidence type="ECO:0000256" key="1">
    <source>
        <dbReference type="ARBA" id="ARBA00004430"/>
    </source>
</evidence>
<evidence type="ECO:0000256" key="4">
    <source>
        <dbReference type="ARBA" id="ARBA00022723"/>
    </source>
</evidence>
<dbReference type="Pfam" id="PF00173">
    <property type="entry name" value="Cyt-b5"/>
    <property type="match status" value="1"/>
</dbReference>
<evidence type="ECO:0000256" key="6">
    <source>
        <dbReference type="ARBA" id="ARBA00023212"/>
    </source>
</evidence>
<reference evidence="12" key="1">
    <citation type="submission" date="2025-08" db="UniProtKB">
        <authorList>
            <consortium name="RefSeq"/>
        </authorList>
    </citation>
    <scope>IDENTIFICATION</scope>
</reference>
<evidence type="ECO:0000313" key="11">
    <source>
        <dbReference type="Proteomes" id="UP000515154"/>
    </source>
</evidence>
<dbReference type="SUPFAM" id="SSF55856">
    <property type="entry name" value="Cytochrome b5-like heme/steroid binding domain"/>
    <property type="match status" value="1"/>
</dbReference>
<evidence type="ECO:0000256" key="3">
    <source>
        <dbReference type="ARBA" id="ARBA00022617"/>
    </source>
</evidence>
<dbReference type="InterPro" id="IPR001199">
    <property type="entry name" value="Cyt_B5-like_heme/steroid-bd"/>
</dbReference>